<name>A0A0B6YIS4_9EUPU</name>
<protein>
    <submittedName>
        <fullName evidence="2">Uncharacterized protein</fullName>
    </submittedName>
</protein>
<organism evidence="2">
    <name type="scientific">Arion vulgaris</name>
    <dbReference type="NCBI Taxonomy" id="1028688"/>
    <lineage>
        <taxon>Eukaryota</taxon>
        <taxon>Metazoa</taxon>
        <taxon>Spiralia</taxon>
        <taxon>Lophotrochozoa</taxon>
        <taxon>Mollusca</taxon>
        <taxon>Gastropoda</taxon>
        <taxon>Heterobranchia</taxon>
        <taxon>Euthyneura</taxon>
        <taxon>Panpulmonata</taxon>
        <taxon>Eupulmonata</taxon>
        <taxon>Stylommatophora</taxon>
        <taxon>Helicina</taxon>
        <taxon>Arionoidea</taxon>
        <taxon>Arionidae</taxon>
        <taxon>Arion</taxon>
    </lineage>
</organism>
<accession>A0A0B6YIS4</accession>
<sequence>EKRKYLSSVTGSKSDSNEIYDEPFAKQSTFLQPQLMVVPSARDQDRYSDHYSRISGPAASRTGFQL</sequence>
<reference evidence="2" key="1">
    <citation type="submission" date="2014-12" db="EMBL/GenBank/DDBJ databases">
        <title>Insight into the proteome of Arion vulgaris.</title>
        <authorList>
            <person name="Aradska J."/>
            <person name="Bulat T."/>
            <person name="Smidak R."/>
            <person name="Sarate P."/>
            <person name="Gangsoo J."/>
            <person name="Sialana F."/>
            <person name="Bilban M."/>
            <person name="Lubec G."/>
        </authorList>
    </citation>
    <scope>NUCLEOTIDE SEQUENCE</scope>
    <source>
        <tissue evidence="2">Skin</tissue>
    </source>
</reference>
<feature type="non-terminal residue" evidence="2">
    <location>
        <position position="1"/>
    </location>
</feature>
<dbReference type="EMBL" id="HACG01008846">
    <property type="protein sequence ID" value="CEK55711.1"/>
    <property type="molecule type" value="Transcribed_RNA"/>
</dbReference>
<feature type="region of interest" description="Disordered" evidence="1">
    <location>
        <begin position="42"/>
        <end position="66"/>
    </location>
</feature>
<dbReference type="AlphaFoldDB" id="A0A0B6YIS4"/>
<evidence type="ECO:0000313" key="2">
    <source>
        <dbReference type="EMBL" id="CEK55711.1"/>
    </source>
</evidence>
<evidence type="ECO:0000256" key="1">
    <source>
        <dbReference type="SAM" id="MobiDB-lite"/>
    </source>
</evidence>
<feature type="compositionally biased region" description="Basic and acidic residues" evidence="1">
    <location>
        <begin position="42"/>
        <end position="52"/>
    </location>
</feature>
<proteinExistence type="predicted"/>
<gene>
    <name evidence="2" type="primary">ORF25851</name>
</gene>